<accession>A0A4Y8SPU4</accession>
<sequence>MKNVQHNSRRWAGIVGTMCLLAVTLSSCLKNSNTVTPDTAALTVINASPDAPALDFYLDANKANAYAFGYGSGIDYVAAYAGHRTATFTVGGTQTSYKSDTLTLGKNKYYSLFLTNTVGNEQLLLLSDTIARPDGTKAGIRFINLSPDAPAVDLAIKSGDVLVANKSFKGYSKFLPINGTAKYTFEIRQTGTATVLATIENVTLNSNALYTVSLQGLTSATDVKKLVGKVQTNAQFN</sequence>
<dbReference type="AlphaFoldDB" id="A0A4Y8SPU4"/>
<dbReference type="Proteomes" id="UP000297540">
    <property type="component" value="Unassembled WGS sequence"/>
</dbReference>
<evidence type="ECO:0000313" key="4">
    <source>
        <dbReference type="Proteomes" id="UP000297540"/>
    </source>
</evidence>
<dbReference type="Pfam" id="PF14344">
    <property type="entry name" value="DUF4397"/>
    <property type="match status" value="1"/>
</dbReference>
<evidence type="ECO:0000259" key="2">
    <source>
        <dbReference type="Pfam" id="PF14344"/>
    </source>
</evidence>
<dbReference type="InterPro" id="IPR025510">
    <property type="entry name" value="DUF4397"/>
</dbReference>
<feature type="chain" id="PRO_5021197728" evidence="1">
    <location>
        <begin position="30"/>
        <end position="237"/>
    </location>
</feature>
<organism evidence="3 4">
    <name type="scientific">Mucilaginibacter psychrotolerans</name>
    <dbReference type="NCBI Taxonomy" id="1524096"/>
    <lineage>
        <taxon>Bacteria</taxon>
        <taxon>Pseudomonadati</taxon>
        <taxon>Bacteroidota</taxon>
        <taxon>Sphingobacteriia</taxon>
        <taxon>Sphingobacteriales</taxon>
        <taxon>Sphingobacteriaceae</taxon>
        <taxon>Mucilaginibacter</taxon>
    </lineage>
</organism>
<dbReference type="EMBL" id="SOZE01000001">
    <property type="protein sequence ID" value="TFF40725.1"/>
    <property type="molecule type" value="Genomic_DNA"/>
</dbReference>
<protein>
    <submittedName>
        <fullName evidence="3">DUF4397 domain-containing protein</fullName>
    </submittedName>
</protein>
<name>A0A4Y8SPU4_9SPHI</name>
<keyword evidence="4" id="KW-1185">Reference proteome</keyword>
<dbReference type="OrthoDB" id="9792011at2"/>
<feature type="domain" description="DUF4397" evidence="2">
    <location>
        <begin position="40"/>
        <end position="154"/>
    </location>
</feature>
<evidence type="ECO:0000256" key="1">
    <source>
        <dbReference type="SAM" id="SignalP"/>
    </source>
</evidence>
<reference evidence="3 4" key="1">
    <citation type="journal article" date="2017" name="Int. J. Syst. Evol. Microbiol.">
        <title>Mucilaginibacterpsychrotolerans sp. nov., isolated from peatlands.</title>
        <authorList>
            <person name="Deng Y."/>
            <person name="Shen L."/>
            <person name="Xu B."/>
            <person name="Liu Y."/>
            <person name="Gu Z."/>
            <person name="Liu H."/>
            <person name="Zhou Y."/>
        </authorList>
    </citation>
    <scope>NUCLEOTIDE SEQUENCE [LARGE SCALE GENOMIC DNA]</scope>
    <source>
        <strain evidence="3 4">NH7-4</strain>
    </source>
</reference>
<dbReference type="RefSeq" id="WP_133230371.1">
    <property type="nucleotide sequence ID" value="NZ_SOZE01000001.1"/>
</dbReference>
<gene>
    <name evidence="3" type="ORF">E2R66_00680</name>
</gene>
<evidence type="ECO:0000313" key="3">
    <source>
        <dbReference type="EMBL" id="TFF40725.1"/>
    </source>
</evidence>
<comment type="caution">
    <text evidence="3">The sequence shown here is derived from an EMBL/GenBank/DDBJ whole genome shotgun (WGS) entry which is preliminary data.</text>
</comment>
<proteinExistence type="predicted"/>
<keyword evidence="1" id="KW-0732">Signal</keyword>
<feature type="signal peptide" evidence="1">
    <location>
        <begin position="1"/>
        <end position="29"/>
    </location>
</feature>
<dbReference type="PROSITE" id="PS51257">
    <property type="entry name" value="PROKAR_LIPOPROTEIN"/>
    <property type="match status" value="1"/>
</dbReference>